<keyword evidence="2" id="KW-1185">Reference proteome</keyword>
<sequence>MTTTTAAAPTLSAAAFLFGGDDDSLHQLADALKDSGVVGAATSGLRTLSKAGLDAVGDQLASVVHGLLDIGLDTLILEGWRKFDDLHAAAQRTRGAIGTSEVLDLASHSITSSHQPRVELRLDDVPLATVEFELSLTFALKAAVATVRDGRLVSLHSGVCDVEGALGFSDKPLASRSGHFELPLMMRLGDGVPLLADRSRAAPPTTAS</sequence>
<dbReference type="AlphaFoldDB" id="A0A543HGP2"/>
<dbReference type="EMBL" id="VFPM01000004">
    <property type="protein sequence ID" value="TQM57504.1"/>
    <property type="molecule type" value="Genomic_DNA"/>
</dbReference>
<protein>
    <submittedName>
        <fullName evidence="1">Uncharacterized protein</fullName>
    </submittedName>
</protein>
<proteinExistence type="predicted"/>
<gene>
    <name evidence="1" type="ORF">FBY41_4332</name>
</gene>
<name>A0A543HGP2_9MICO</name>
<reference evidence="1 2" key="1">
    <citation type="submission" date="2019-06" db="EMBL/GenBank/DDBJ databases">
        <title>Genome sequencing of plant associated microbes to promote plant fitness in Sorghum bicolor and Oryza sativa.</title>
        <authorList>
            <person name="Coleman-Derr D."/>
        </authorList>
    </citation>
    <scope>NUCLEOTIDE SEQUENCE [LARGE SCALE GENOMIC DNA]</scope>
    <source>
        <strain evidence="1 2">KV-663</strain>
    </source>
</reference>
<organism evidence="1 2">
    <name type="scientific">Humibacillus xanthopallidus</name>
    <dbReference type="NCBI Taxonomy" id="412689"/>
    <lineage>
        <taxon>Bacteria</taxon>
        <taxon>Bacillati</taxon>
        <taxon>Actinomycetota</taxon>
        <taxon>Actinomycetes</taxon>
        <taxon>Micrococcales</taxon>
        <taxon>Intrasporangiaceae</taxon>
        <taxon>Humibacillus</taxon>
    </lineage>
</organism>
<evidence type="ECO:0000313" key="2">
    <source>
        <dbReference type="Proteomes" id="UP000316747"/>
    </source>
</evidence>
<dbReference type="Proteomes" id="UP000316747">
    <property type="component" value="Unassembled WGS sequence"/>
</dbReference>
<evidence type="ECO:0000313" key="1">
    <source>
        <dbReference type="EMBL" id="TQM57504.1"/>
    </source>
</evidence>
<dbReference type="RefSeq" id="WP_141846996.1">
    <property type="nucleotide sequence ID" value="NZ_VFPM01000004.1"/>
</dbReference>
<comment type="caution">
    <text evidence="1">The sequence shown here is derived from an EMBL/GenBank/DDBJ whole genome shotgun (WGS) entry which is preliminary data.</text>
</comment>
<accession>A0A543HGP2</accession>
<dbReference type="OrthoDB" id="7185898at2"/>